<dbReference type="EMBL" id="AP035785">
    <property type="protein sequence ID" value="BFO71779.1"/>
    <property type="molecule type" value="Genomic_DNA"/>
</dbReference>
<dbReference type="InterPro" id="IPR041607">
    <property type="entry name" value="HU-HIG"/>
</dbReference>
<dbReference type="InterPro" id="IPR005902">
    <property type="entry name" value="HU_DNA-bd_put"/>
</dbReference>
<dbReference type="InterPro" id="IPR010992">
    <property type="entry name" value="IHF-like_DNA-bd_dom_sf"/>
</dbReference>
<keyword evidence="1" id="KW-0238">DNA-binding</keyword>
<dbReference type="SUPFAM" id="SSF47729">
    <property type="entry name" value="IHF-like DNA-binding proteins"/>
    <property type="match status" value="1"/>
</dbReference>
<evidence type="ECO:0000259" key="2">
    <source>
        <dbReference type="Pfam" id="PF18291"/>
    </source>
</evidence>
<reference evidence="3" key="1">
    <citation type="submission" date="2024-07" db="EMBL/GenBank/DDBJ databases">
        <title>Complete genome sequence of Prevotella sp. YM-2024 GTC17253.</title>
        <authorList>
            <person name="Hayashi M."/>
            <person name="Muto Y."/>
            <person name="Tanaka K."/>
            <person name="Niwa H."/>
        </authorList>
    </citation>
    <scope>NUCLEOTIDE SEQUENCE</scope>
    <source>
        <strain evidence="3">GTC17253</strain>
    </source>
</reference>
<name>A0AB33IX71_9BACT</name>
<sequence length="153" mass="16812">MAVNYKLYQCKRAGKFNGKWYARAVHNGVIGTDELAEIMQRNCTLKKSDIKAVLTELVEVLQDELQNSKRVRLDGLGSFKLGISSSAAETAKDYSPVKHVRGVHVLFMPESKADAGSRKRSKVLVNGTRLAELTSYNVDKTVAEASGEEEGGH</sequence>
<feature type="domain" description="HU" evidence="2">
    <location>
        <begin position="1"/>
        <end position="113"/>
    </location>
</feature>
<proteinExistence type="predicted"/>
<dbReference type="Gene3D" id="4.10.520.10">
    <property type="entry name" value="IHF-like DNA-binding proteins"/>
    <property type="match status" value="1"/>
</dbReference>
<evidence type="ECO:0000256" key="1">
    <source>
        <dbReference type="ARBA" id="ARBA00023125"/>
    </source>
</evidence>
<dbReference type="Pfam" id="PF18291">
    <property type="entry name" value="HU-HIG"/>
    <property type="match status" value="1"/>
</dbReference>
<gene>
    <name evidence="3" type="ORF">GTC17253_17450</name>
</gene>
<dbReference type="GO" id="GO:0003677">
    <property type="term" value="F:DNA binding"/>
    <property type="evidence" value="ECO:0007669"/>
    <property type="project" value="UniProtKB-KW"/>
</dbReference>
<dbReference type="NCBIfam" id="TIGR01201">
    <property type="entry name" value="HU_rel"/>
    <property type="match status" value="1"/>
</dbReference>
<evidence type="ECO:0000313" key="3">
    <source>
        <dbReference type="EMBL" id="BFO71779.1"/>
    </source>
</evidence>
<dbReference type="AlphaFoldDB" id="A0AB33IX71"/>
<organism evidence="3">
    <name type="scientific">Prevotella sp. GTC17253</name>
    <dbReference type="NCBI Taxonomy" id="3236793"/>
    <lineage>
        <taxon>Bacteria</taxon>
        <taxon>Pseudomonadati</taxon>
        <taxon>Bacteroidota</taxon>
        <taxon>Bacteroidia</taxon>
        <taxon>Bacteroidales</taxon>
        <taxon>Prevotellaceae</taxon>
        <taxon>Prevotella</taxon>
    </lineage>
</organism>
<protein>
    <recommendedName>
        <fullName evidence="2">HU domain-containing protein</fullName>
    </recommendedName>
</protein>
<accession>A0AB33IX71</accession>